<evidence type="ECO:0000313" key="1">
    <source>
        <dbReference type="EMBL" id="MBW4546649.1"/>
    </source>
</evidence>
<organism evidence="1 2">
    <name type="scientific">Symplocastrum torsivum CPER-KK1</name>
    <dbReference type="NCBI Taxonomy" id="450513"/>
    <lineage>
        <taxon>Bacteria</taxon>
        <taxon>Bacillati</taxon>
        <taxon>Cyanobacteriota</taxon>
        <taxon>Cyanophyceae</taxon>
        <taxon>Oscillatoriophycideae</taxon>
        <taxon>Oscillatoriales</taxon>
        <taxon>Microcoleaceae</taxon>
        <taxon>Symplocastrum</taxon>
    </lineage>
</organism>
<name>A0A951PNY5_9CYAN</name>
<dbReference type="AlphaFoldDB" id="A0A951PNY5"/>
<dbReference type="EMBL" id="JAHHIF010000028">
    <property type="protein sequence ID" value="MBW4546649.1"/>
    <property type="molecule type" value="Genomic_DNA"/>
</dbReference>
<evidence type="ECO:0000313" key="2">
    <source>
        <dbReference type="Proteomes" id="UP000753908"/>
    </source>
</evidence>
<reference evidence="1" key="1">
    <citation type="submission" date="2021-05" db="EMBL/GenBank/DDBJ databases">
        <authorList>
            <person name="Pietrasiak N."/>
            <person name="Ward R."/>
            <person name="Stajich J.E."/>
            <person name="Kurbessoian T."/>
        </authorList>
    </citation>
    <scope>NUCLEOTIDE SEQUENCE</scope>
    <source>
        <strain evidence="1">CPER-KK1</strain>
    </source>
</reference>
<sequence>MAIALYMDVHVPQAITDQLRRRSVDVLTAIALASEPEKWLNVVEYLPF</sequence>
<gene>
    <name evidence="1" type="ORF">KME25_19725</name>
</gene>
<reference evidence="1" key="2">
    <citation type="journal article" date="2022" name="Microbiol. Resour. Announc.">
        <title>Metagenome Sequencing to Explore Phylogenomics of Terrestrial Cyanobacteria.</title>
        <authorList>
            <person name="Ward R.D."/>
            <person name="Stajich J.E."/>
            <person name="Johansen J.R."/>
            <person name="Huntemann M."/>
            <person name="Clum A."/>
            <person name="Foster B."/>
            <person name="Foster B."/>
            <person name="Roux S."/>
            <person name="Palaniappan K."/>
            <person name="Varghese N."/>
            <person name="Mukherjee S."/>
            <person name="Reddy T.B.K."/>
            <person name="Daum C."/>
            <person name="Copeland A."/>
            <person name="Chen I.A."/>
            <person name="Ivanova N.N."/>
            <person name="Kyrpides N.C."/>
            <person name="Shapiro N."/>
            <person name="Eloe-Fadrosh E.A."/>
            <person name="Pietrasiak N."/>
        </authorList>
    </citation>
    <scope>NUCLEOTIDE SEQUENCE</scope>
    <source>
        <strain evidence="1">CPER-KK1</strain>
    </source>
</reference>
<protein>
    <recommendedName>
        <fullName evidence="3">DUF5615 domain-containing protein</fullName>
    </recommendedName>
</protein>
<proteinExistence type="predicted"/>
<accession>A0A951PNY5</accession>
<evidence type="ECO:0008006" key="3">
    <source>
        <dbReference type="Google" id="ProtNLM"/>
    </source>
</evidence>
<comment type="caution">
    <text evidence="1">The sequence shown here is derived from an EMBL/GenBank/DDBJ whole genome shotgun (WGS) entry which is preliminary data.</text>
</comment>
<dbReference type="Proteomes" id="UP000753908">
    <property type="component" value="Unassembled WGS sequence"/>
</dbReference>